<dbReference type="Gene3D" id="1.20.5.4820">
    <property type="match status" value="1"/>
</dbReference>
<dbReference type="GeneID" id="20082697"/>
<evidence type="ECO:0000256" key="5">
    <source>
        <dbReference type="ARBA" id="ARBA00023203"/>
    </source>
</evidence>
<dbReference type="VEuPathDB" id="FungiDB:H310_05647"/>
<dbReference type="GO" id="GO:0000146">
    <property type="term" value="F:microfilament motor activity"/>
    <property type="evidence" value="ECO:0007669"/>
    <property type="project" value="TreeGrafter"/>
</dbReference>
<dbReference type="STRING" id="157072.A0A024UA05"/>
<dbReference type="PROSITE" id="PS00675">
    <property type="entry name" value="SIGMA54_INTERACT_1"/>
    <property type="match status" value="1"/>
</dbReference>
<comment type="similarity">
    <text evidence="6">Belongs to the TRAFAC class myosin-kinesin ATPase superfamily. Myosin family.</text>
</comment>
<keyword evidence="3 6" id="KW-0518">Myosin</keyword>
<feature type="region of interest" description="Disordered" evidence="7">
    <location>
        <begin position="261"/>
        <end position="287"/>
    </location>
</feature>
<dbReference type="GO" id="GO:0016459">
    <property type="term" value="C:myosin complex"/>
    <property type="evidence" value="ECO:0007669"/>
    <property type="project" value="UniProtKB-KW"/>
</dbReference>
<feature type="region of interest" description="Disordered" evidence="7">
    <location>
        <begin position="1"/>
        <end position="21"/>
    </location>
</feature>
<keyword evidence="1 6" id="KW-0547">Nucleotide-binding</keyword>
<evidence type="ECO:0000259" key="9">
    <source>
        <dbReference type="PROSITE" id="PS51456"/>
    </source>
</evidence>
<dbReference type="OrthoDB" id="185175at2759"/>
<dbReference type="RefSeq" id="XP_008868635.1">
    <property type="nucleotide sequence ID" value="XM_008870413.1"/>
</dbReference>
<dbReference type="eggNOG" id="KOG0164">
    <property type="taxonomic scope" value="Eukaryota"/>
</dbReference>
<evidence type="ECO:0000313" key="10">
    <source>
        <dbReference type="EMBL" id="ETW03251.1"/>
    </source>
</evidence>
<keyword evidence="4 6" id="KW-0505">Motor protein</keyword>
<dbReference type="SUPFAM" id="SSF52833">
    <property type="entry name" value="Thioredoxin-like"/>
    <property type="match status" value="1"/>
</dbReference>
<dbReference type="PROSITE" id="PS51456">
    <property type="entry name" value="MYOSIN_MOTOR"/>
    <property type="match status" value="1"/>
</dbReference>
<dbReference type="PANTHER" id="PTHR13140:SF706">
    <property type="entry name" value="DILUTE CLASS UNCONVENTIONAL MYOSIN, ISOFORM C"/>
    <property type="match status" value="1"/>
</dbReference>
<dbReference type="GO" id="GO:0016020">
    <property type="term" value="C:membrane"/>
    <property type="evidence" value="ECO:0007669"/>
    <property type="project" value="TreeGrafter"/>
</dbReference>
<dbReference type="InterPro" id="IPR001849">
    <property type="entry name" value="PH_domain"/>
</dbReference>
<organism evidence="10">
    <name type="scientific">Aphanomyces invadans</name>
    <dbReference type="NCBI Taxonomy" id="157072"/>
    <lineage>
        <taxon>Eukaryota</taxon>
        <taxon>Sar</taxon>
        <taxon>Stramenopiles</taxon>
        <taxon>Oomycota</taxon>
        <taxon>Saprolegniomycetes</taxon>
        <taxon>Saprolegniales</taxon>
        <taxon>Verrucalvaceae</taxon>
        <taxon>Aphanomyces</taxon>
    </lineage>
</organism>
<dbReference type="EMBL" id="KI913960">
    <property type="protein sequence ID" value="ETW03251.1"/>
    <property type="molecule type" value="Genomic_DNA"/>
</dbReference>
<dbReference type="GO" id="GO:0007015">
    <property type="term" value="P:actin filament organization"/>
    <property type="evidence" value="ECO:0007669"/>
    <property type="project" value="TreeGrafter"/>
</dbReference>
<accession>A0A024UA05</accession>
<dbReference type="SMART" id="SM00242">
    <property type="entry name" value="MYSc"/>
    <property type="match status" value="1"/>
</dbReference>
<dbReference type="Gene3D" id="1.20.120.720">
    <property type="entry name" value="Myosin VI head, motor domain, U50 subdomain"/>
    <property type="match status" value="1"/>
</dbReference>
<dbReference type="InterPro" id="IPR027417">
    <property type="entry name" value="P-loop_NTPase"/>
</dbReference>
<dbReference type="GO" id="GO:0051015">
    <property type="term" value="F:actin filament binding"/>
    <property type="evidence" value="ECO:0007669"/>
    <property type="project" value="TreeGrafter"/>
</dbReference>
<dbReference type="Gene3D" id="1.10.10.820">
    <property type="match status" value="1"/>
</dbReference>
<dbReference type="InterPro" id="IPR036249">
    <property type="entry name" value="Thioredoxin-like_sf"/>
</dbReference>
<dbReference type="Gene3D" id="1.20.58.530">
    <property type="match status" value="1"/>
</dbReference>
<evidence type="ECO:0008006" key="11">
    <source>
        <dbReference type="Google" id="ProtNLM"/>
    </source>
</evidence>
<dbReference type="Pfam" id="PF00063">
    <property type="entry name" value="Myosin_head"/>
    <property type="match status" value="1"/>
</dbReference>
<sequence>MLRRRSTSSFSSTGSIPSHQSSIQDAEIVREGWLRKKGHLFATVKSRYFILYVDGHLVYLKNAKKKKQKGSVELAMSDIIAPHPTKKNDKLFGFDLKKAATTSDANSTKAYTLTMFASTSAERSEWIDAIRRVATTQVTPPQRMLSIMEASAATNCSSASAILGTVASNPRDTFCVLIELGELQQLVTLAQSTWDADPLKWSQDQYLELCRSIVFAHEKASGANMSLQESTVLKDALALRYQYEDAQAQLQARRVSIAAPTHSELDQAPVEPPASPRSTTRTDVPAATLGTAPLPVKVARYFDTLNASFVASSPRSKTMAKYVHLYQEEALTVKRAWNIHRDEADDVLNSTKALSKSPWTVDELSQLLHERFDRDRIYTNVGDMFIAINPAPRLVHHSAGNSIYDEATVMWYRDHDLAVCSPHPFALAKRTLSSVQENEHDECIVMMGESGSGKTDFAKQVLKYIALVQHAVKPPHVQLFTSSTKSTIKMRSDESHLMDLLRLKRVNYETIYLDITPERWPDMLASSGGIKQLPQLHMDSLFFGNYDDLQRLEDDEQFVFYVKNPKAARLTSVLLDGNVLLEAFGNARTVHNPNSSRFGKSTSFSIDSTTGHLLGGTIQPFFLETSRVTSLNPDDANFHIFYALLVGASDALVEDCHLKNTTPATFAYLGKPTKHASANVRNSKADEDRVRWNRVLRCLDLVGVSGTDRSAIFRVLAAVLYLGNIVFEDMFNNLGVATGVCVKTSQELDVVASLLAMDAAHIARVLCTKQLAVAKKDEVYELQVHVRQACVTRDSFARLLYDNLFHALVGLLNRNSMATKSDNVHDITLVDVFGFEDVGTNSFEQLCINYLTEKLSAFELDFAGEVQGALYFAEGVERYWSSVLNTTDGASLQVMTSPVGVWACLDEATVLHGNEDDPNQVKNSRFVRALYSRNVDHPALAIRKDPLEFGIHHNRSTVVYTSTDFVFKNSQNMVQPLLQLVGTSSDPFVQALSLQMPRPANDAKRQTTANRFKDHVQSIVVKLNSARPRFVHCLRPRLSNSMNCTSLDADVLKAQVQGQLLAPIVTFMSQVFRHSLAFSAFHSSYYMLFKGGITTAEGVEAALYTFASSLSELTGSSCEYAVGSSMVFFNEPLYLALQSQRLAVRSDACIRIQSTIRMWLATREVDKMRQTTRNFVRDITHFYAKYNPSKLSEVPTIVRAFRGREGVLFEKLKQKYMSEQHDVVAVDKDTALEDFILKVHFDATTVQKMLSNPKMALLLGEPNILQALREVSIDPSVIYLQTTDPVLRLFYTELKNFFTPTTNPHRVPYNQMPLEDAVHKLVQLQLLQPTADMAPEDQAVVLEIAVDPMFLAFHIDQPGVRPMLEALVHNIERDPATRIAEAAAAEKDASRASQAAIASADVTADVNTLKTSSDMALLVPDQPVDIPLEAVPDGPVAATHDAGIRAIQSPERAPSPSAEVNTALPLDNLSTFAAGAIPRVEGPGVAAAHIDRERFQDMELERAVEKLIEAHLFCPTIDMTPDEQAIVLEIAADPPLLAFHIDEPNVQELVRRLCRMVDAIMDKTTLPISRTGVQGGGAPAEDAPSEVAFKRVKITNKLLKKIMHDDGLLAMMGEPQVVEFFEELSETKSTTPTISFPAHETKLIEFYSAVLKLSQS</sequence>
<evidence type="ECO:0000259" key="8">
    <source>
        <dbReference type="PROSITE" id="PS50003"/>
    </source>
</evidence>
<dbReference type="SUPFAM" id="SSF50729">
    <property type="entry name" value="PH domain-like"/>
    <property type="match status" value="1"/>
</dbReference>
<evidence type="ECO:0000256" key="2">
    <source>
        <dbReference type="ARBA" id="ARBA00022840"/>
    </source>
</evidence>
<dbReference type="eggNOG" id="KOG4229">
    <property type="taxonomic scope" value="Eukaryota"/>
</dbReference>
<dbReference type="InterPro" id="IPR001609">
    <property type="entry name" value="Myosin_head_motor_dom-like"/>
</dbReference>
<name>A0A024UA05_9STRA</name>
<dbReference type="Gene3D" id="2.30.29.30">
    <property type="entry name" value="Pleckstrin-homology domain (PH domain)/Phosphotyrosine-binding domain (PTB)"/>
    <property type="match status" value="1"/>
</dbReference>
<comment type="caution">
    <text evidence="6">Lacks conserved residue(s) required for the propagation of feature annotation.</text>
</comment>
<evidence type="ECO:0000256" key="1">
    <source>
        <dbReference type="ARBA" id="ARBA00022741"/>
    </source>
</evidence>
<keyword evidence="5 6" id="KW-0009">Actin-binding</keyword>
<feature type="binding site" evidence="6">
    <location>
        <begin position="448"/>
        <end position="455"/>
    </location>
    <ligand>
        <name>ATP</name>
        <dbReference type="ChEBI" id="CHEBI:30616"/>
    </ligand>
</feature>
<feature type="domain" description="PH" evidence="8">
    <location>
        <begin position="27"/>
        <end position="135"/>
    </location>
</feature>
<dbReference type="Gene3D" id="3.40.850.10">
    <property type="entry name" value="Kinesin motor domain"/>
    <property type="match status" value="2"/>
</dbReference>
<evidence type="ECO:0000256" key="6">
    <source>
        <dbReference type="PROSITE-ProRule" id="PRU00782"/>
    </source>
</evidence>
<dbReference type="InterPro" id="IPR025662">
    <property type="entry name" value="Sigma_54_int_dom_ATP-bd_1"/>
</dbReference>
<dbReference type="GO" id="GO:0005737">
    <property type="term" value="C:cytoplasm"/>
    <property type="evidence" value="ECO:0007669"/>
    <property type="project" value="TreeGrafter"/>
</dbReference>
<dbReference type="InterPro" id="IPR036961">
    <property type="entry name" value="Kinesin_motor_dom_sf"/>
</dbReference>
<dbReference type="PANTHER" id="PTHR13140">
    <property type="entry name" value="MYOSIN"/>
    <property type="match status" value="1"/>
</dbReference>
<dbReference type="SUPFAM" id="SSF52540">
    <property type="entry name" value="P-loop containing nucleoside triphosphate hydrolases"/>
    <property type="match status" value="1"/>
</dbReference>
<reference evidence="10" key="1">
    <citation type="submission" date="2013-12" db="EMBL/GenBank/DDBJ databases">
        <title>The Genome Sequence of Aphanomyces invadans NJM9701.</title>
        <authorList>
            <consortium name="The Broad Institute Genomics Platform"/>
            <person name="Russ C."/>
            <person name="Tyler B."/>
            <person name="van West P."/>
            <person name="Dieguez-Uribeondo J."/>
            <person name="Young S.K."/>
            <person name="Zeng Q."/>
            <person name="Gargeya S."/>
            <person name="Fitzgerald M."/>
            <person name="Abouelleil A."/>
            <person name="Alvarado L."/>
            <person name="Chapman S.B."/>
            <person name="Gainer-Dewar J."/>
            <person name="Goldberg J."/>
            <person name="Griggs A."/>
            <person name="Gujja S."/>
            <person name="Hansen M."/>
            <person name="Howarth C."/>
            <person name="Imamovic A."/>
            <person name="Ireland A."/>
            <person name="Larimer J."/>
            <person name="McCowan C."/>
            <person name="Murphy C."/>
            <person name="Pearson M."/>
            <person name="Poon T.W."/>
            <person name="Priest M."/>
            <person name="Roberts A."/>
            <person name="Saif S."/>
            <person name="Shea T."/>
            <person name="Sykes S."/>
            <person name="Wortman J."/>
            <person name="Nusbaum C."/>
            <person name="Birren B."/>
        </authorList>
    </citation>
    <scope>NUCLEOTIDE SEQUENCE [LARGE SCALE GENOMIC DNA]</scope>
    <source>
        <strain evidence="10">NJM9701</strain>
    </source>
</reference>
<protein>
    <recommendedName>
        <fullName evidence="11">PH domain-containing protein</fullName>
    </recommendedName>
</protein>
<dbReference type="InterPro" id="IPR011993">
    <property type="entry name" value="PH-like_dom_sf"/>
</dbReference>
<keyword evidence="2 6" id="KW-0067">ATP-binding</keyword>
<feature type="domain" description="Myosin motor" evidence="9">
    <location>
        <begin position="348"/>
        <end position="1142"/>
    </location>
</feature>
<dbReference type="PROSITE" id="PS50003">
    <property type="entry name" value="PH_DOMAIN"/>
    <property type="match status" value="1"/>
</dbReference>
<evidence type="ECO:0000256" key="7">
    <source>
        <dbReference type="SAM" id="MobiDB-lite"/>
    </source>
</evidence>
<dbReference type="Pfam" id="PF00169">
    <property type="entry name" value="PH"/>
    <property type="match status" value="1"/>
</dbReference>
<evidence type="ECO:0000256" key="3">
    <source>
        <dbReference type="ARBA" id="ARBA00023123"/>
    </source>
</evidence>
<evidence type="ECO:0000256" key="4">
    <source>
        <dbReference type="ARBA" id="ARBA00023175"/>
    </source>
</evidence>
<gene>
    <name evidence="10" type="ORF">H310_05647</name>
</gene>
<dbReference type="PRINTS" id="PR00193">
    <property type="entry name" value="MYOSINHEAVY"/>
</dbReference>
<dbReference type="CDD" id="cd00124">
    <property type="entry name" value="MYSc"/>
    <property type="match status" value="1"/>
</dbReference>
<proteinExistence type="inferred from homology"/>
<dbReference type="GO" id="GO:0005524">
    <property type="term" value="F:ATP binding"/>
    <property type="evidence" value="ECO:0007669"/>
    <property type="project" value="UniProtKB-UniRule"/>
</dbReference>
<dbReference type="SMART" id="SM00233">
    <property type="entry name" value="PH"/>
    <property type="match status" value="1"/>
</dbReference>
<dbReference type="PROSITE" id="PS50096">
    <property type="entry name" value="IQ"/>
    <property type="match status" value="1"/>
</dbReference>